<feature type="compositionally biased region" description="Basic residues" evidence="1">
    <location>
        <begin position="111"/>
        <end position="128"/>
    </location>
</feature>
<comment type="caution">
    <text evidence="2">The sequence shown here is derived from an EMBL/GenBank/DDBJ whole genome shotgun (WGS) entry which is preliminary data.</text>
</comment>
<feature type="region of interest" description="Disordered" evidence="1">
    <location>
        <begin position="111"/>
        <end position="137"/>
    </location>
</feature>
<keyword evidence="3" id="KW-1185">Reference proteome</keyword>
<dbReference type="Proteomes" id="UP000235145">
    <property type="component" value="Unassembled WGS sequence"/>
</dbReference>
<proteinExistence type="predicted"/>
<organism evidence="2 3">
    <name type="scientific">Lactuca sativa</name>
    <name type="common">Garden lettuce</name>
    <dbReference type="NCBI Taxonomy" id="4236"/>
    <lineage>
        <taxon>Eukaryota</taxon>
        <taxon>Viridiplantae</taxon>
        <taxon>Streptophyta</taxon>
        <taxon>Embryophyta</taxon>
        <taxon>Tracheophyta</taxon>
        <taxon>Spermatophyta</taxon>
        <taxon>Magnoliopsida</taxon>
        <taxon>eudicotyledons</taxon>
        <taxon>Gunneridae</taxon>
        <taxon>Pentapetalae</taxon>
        <taxon>asterids</taxon>
        <taxon>campanulids</taxon>
        <taxon>Asterales</taxon>
        <taxon>Asteraceae</taxon>
        <taxon>Cichorioideae</taxon>
        <taxon>Cichorieae</taxon>
        <taxon>Lactucinae</taxon>
        <taxon>Lactuca</taxon>
    </lineage>
</organism>
<reference evidence="2 3" key="1">
    <citation type="journal article" date="2017" name="Nat. Commun.">
        <title>Genome assembly with in vitro proximity ligation data and whole-genome triplication in lettuce.</title>
        <authorList>
            <person name="Reyes-Chin-Wo S."/>
            <person name="Wang Z."/>
            <person name="Yang X."/>
            <person name="Kozik A."/>
            <person name="Arikit S."/>
            <person name="Song C."/>
            <person name="Xia L."/>
            <person name="Froenicke L."/>
            <person name="Lavelle D.O."/>
            <person name="Truco M.J."/>
            <person name="Xia R."/>
            <person name="Zhu S."/>
            <person name="Xu C."/>
            <person name="Xu H."/>
            <person name="Xu X."/>
            <person name="Cox K."/>
            <person name="Korf I."/>
            <person name="Meyers B.C."/>
            <person name="Michelmore R.W."/>
        </authorList>
    </citation>
    <scope>NUCLEOTIDE SEQUENCE [LARGE SCALE GENOMIC DNA]</scope>
    <source>
        <strain evidence="3">cv. Salinas</strain>
        <tissue evidence="2">Seedlings</tissue>
    </source>
</reference>
<sequence length="158" mass="17653">MDPNQNTPPNYRNPKPDNTFALNTTHRQFPTTESPQGGFINLLQTVPTFSVFPTTTNFTTIPTISTTPTTIITTTTTTKLITTTFAGFCCRNATFTTTSTKKELRKKISPTHYRPRKGPMDKRRRRKVSGGMGGASEDPIVGDSHPYGCFWEKVQTIF</sequence>
<evidence type="ECO:0000256" key="1">
    <source>
        <dbReference type="SAM" id="MobiDB-lite"/>
    </source>
</evidence>
<accession>A0A9R1W331</accession>
<evidence type="ECO:0000313" key="2">
    <source>
        <dbReference type="EMBL" id="KAJ0217501.1"/>
    </source>
</evidence>
<gene>
    <name evidence="2" type="ORF">LSAT_V11C300127290</name>
</gene>
<protein>
    <submittedName>
        <fullName evidence="2">Uncharacterized protein</fullName>
    </submittedName>
</protein>
<dbReference type="EMBL" id="NBSK02000003">
    <property type="protein sequence ID" value="KAJ0217501.1"/>
    <property type="molecule type" value="Genomic_DNA"/>
</dbReference>
<evidence type="ECO:0000313" key="3">
    <source>
        <dbReference type="Proteomes" id="UP000235145"/>
    </source>
</evidence>
<name>A0A9R1W331_LACSA</name>
<dbReference type="AlphaFoldDB" id="A0A9R1W331"/>